<comment type="caution">
    <text evidence="3">The sequence shown here is derived from an EMBL/GenBank/DDBJ whole genome shotgun (WGS) entry which is preliminary data.</text>
</comment>
<dbReference type="EMBL" id="RQET01000009">
    <property type="protein sequence ID" value="TGK08844.1"/>
    <property type="molecule type" value="Genomic_DNA"/>
</dbReference>
<dbReference type="RefSeq" id="WP_135768531.1">
    <property type="nucleotide sequence ID" value="NZ_RQET01000009.1"/>
</dbReference>
<dbReference type="InterPro" id="IPR020471">
    <property type="entry name" value="AKR"/>
</dbReference>
<reference evidence="3" key="1">
    <citation type="journal article" date="2019" name="PLoS Negl. Trop. Dis.">
        <title>Revisiting the worldwide diversity of Leptospira species in the environment.</title>
        <authorList>
            <person name="Vincent A.T."/>
            <person name="Schiettekatte O."/>
            <person name="Bourhy P."/>
            <person name="Veyrier F.J."/>
            <person name="Picardeau M."/>
        </authorList>
    </citation>
    <scope>NUCLEOTIDE SEQUENCE [LARGE SCALE GENOMIC DNA]</scope>
    <source>
        <strain evidence="3">SSW15</strain>
    </source>
</reference>
<sequence>MKRKKLGKNGPEVSSVGLGCMGMSDFYGSKATRDDRESISTIHAALDAGIDYLDTGDFYGMGHNELLVAAAIRDRRDKAFLSVKFGALRSHNGAFLGFDTRPNAVKTFAAYSLQRLGVEVIDLYQPARVDPSVPIEDTVGAVADLIKEGKVRYLGLSEANAEQIRRAHSVHPVSALQIEYSLATRLIETNILPTIRELGIGLVPYGIVGRGLLTGNIFGGLPQSDYRNHLPRFQGENLAKNLERVTILQDLANSKGCTAAQIAIAWVLSRGEDIVPLISTSKRERLAENLKALEVPLTSEELEKLDRTFAEGAISGDRYPAPQMGMVAK</sequence>
<proteinExistence type="predicted"/>
<dbReference type="PANTHER" id="PTHR43625:SF40">
    <property type="entry name" value="ALDO-KETO REDUCTASE YAKC [NADP(+)]"/>
    <property type="match status" value="1"/>
</dbReference>
<evidence type="ECO:0000313" key="3">
    <source>
        <dbReference type="EMBL" id="TGK08844.1"/>
    </source>
</evidence>
<dbReference type="SUPFAM" id="SSF51430">
    <property type="entry name" value="NAD(P)-linked oxidoreductase"/>
    <property type="match status" value="1"/>
</dbReference>
<dbReference type="OrthoDB" id="9804790at2"/>
<dbReference type="PANTHER" id="PTHR43625">
    <property type="entry name" value="AFLATOXIN B1 ALDEHYDE REDUCTASE"/>
    <property type="match status" value="1"/>
</dbReference>
<dbReference type="GO" id="GO:0005737">
    <property type="term" value="C:cytoplasm"/>
    <property type="evidence" value="ECO:0007669"/>
    <property type="project" value="TreeGrafter"/>
</dbReference>
<dbReference type="AlphaFoldDB" id="A0A4R9GAZ1"/>
<dbReference type="InterPro" id="IPR023210">
    <property type="entry name" value="NADP_OxRdtase_dom"/>
</dbReference>
<dbReference type="Proteomes" id="UP000298458">
    <property type="component" value="Unassembled WGS sequence"/>
</dbReference>
<organism evidence="3 4">
    <name type="scientific">Leptospira fletcheri</name>
    <dbReference type="NCBI Taxonomy" id="2484981"/>
    <lineage>
        <taxon>Bacteria</taxon>
        <taxon>Pseudomonadati</taxon>
        <taxon>Spirochaetota</taxon>
        <taxon>Spirochaetia</taxon>
        <taxon>Leptospirales</taxon>
        <taxon>Leptospiraceae</taxon>
        <taxon>Leptospira</taxon>
    </lineage>
</organism>
<accession>A0A4R9GAZ1</accession>
<evidence type="ECO:0000259" key="2">
    <source>
        <dbReference type="Pfam" id="PF00248"/>
    </source>
</evidence>
<dbReference type="GO" id="GO:0016491">
    <property type="term" value="F:oxidoreductase activity"/>
    <property type="evidence" value="ECO:0007669"/>
    <property type="project" value="UniProtKB-KW"/>
</dbReference>
<name>A0A4R9GAZ1_9LEPT</name>
<dbReference type="Gene3D" id="3.20.20.100">
    <property type="entry name" value="NADP-dependent oxidoreductase domain"/>
    <property type="match status" value="1"/>
</dbReference>
<dbReference type="PRINTS" id="PR00069">
    <property type="entry name" value="ALDKETRDTASE"/>
</dbReference>
<gene>
    <name evidence="3" type="ORF">EHO60_12440</name>
</gene>
<feature type="domain" description="NADP-dependent oxidoreductase" evidence="2">
    <location>
        <begin position="20"/>
        <end position="307"/>
    </location>
</feature>
<keyword evidence="1" id="KW-0560">Oxidoreductase</keyword>
<protein>
    <submittedName>
        <fullName evidence="3">Aldo/keto reductase</fullName>
    </submittedName>
</protein>
<evidence type="ECO:0000313" key="4">
    <source>
        <dbReference type="Proteomes" id="UP000298458"/>
    </source>
</evidence>
<dbReference type="InterPro" id="IPR036812">
    <property type="entry name" value="NAD(P)_OxRdtase_dom_sf"/>
</dbReference>
<keyword evidence="4" id="KW-1185">Reference proteome</keyword>
<evidence type="ECO:0000256" key="1">
    <source>
        <dbReference type="ARBA" id="ARBA00023002"/>
    </source>
</evidence>
<dbReference type="Pfam" id="PF00248">
    <property type="entry name" value="Aldo_ket_red"/>
    <property type="match status" value="1"/>
</dbReference>
<dbReference type="InterPro" id="IPR050791">
    <property type="entry name" value="Aldo-Keto_reductase"/>
</dbReference>